<evidence type="ECO:0000256" key="4">
    <source>
        <dbReference type="ARBA" id="ARBA00022840"/>
    </source>
</evidence>
<reference evidence="7 8" key="1">
    <citation type="submission" date="2021-01" db="EMBL/GenBank/DDBJ databases">
        <title>Belnapia mucosa sp. nov. and Belnapia arida sp. nov., isolated from the Tabernas Desert (Almeria, Spain).</title>
        <authorList>
            <person name="Molina-Menor E."/>
            <person name="Vidal-Verdu A."/>
            <person name="Calonge A."/>
            <person name="Satari L."/>
            <person name="Pereto Magraner J."/>
            <person name="Porcar Miralles M."/>
        </authorList>
    </citation>
    <scope>NUCLEOTIDE SEQUENCE [LARGE SCALE GENOMIC DNA]</scope>
    <source>
        <strain evidence="7 8">T6</strain>
    </source>
</reference>
<feature type="region of interest" description="Disordered" evidence="5">
    <location>
        <begin position="1"/>
        <end position="30"/>
    </location>
</feature>
<evidence type="ECO:0000256" key="3">
    <source>
        <dbReference type="ARBA" id="ARBA00022741"/>
    </source>
</evidence>
<keyword evidence="2" id="KW-0813">Transport</keyword>
<keyword evidence="3" id="KW-0547">Nucleotide-binding</keyword>
<dbReference type="CDD" id="cd03293">
    <property type="entry name" value="ABC_NrtD_SsuB_transporters"/>
    <property type="match status" value="1"/>
</dbReference>
<dbReference type="Pfam" id="PF00005">
    <property type="entry name" value="ABC_tran"/>
    <property type="match status" value="1"/>
</dbReference>
<dbReference type="PROSITE" id="PS50893">
    <property type="entry name" value="ABC_TRANSPORTER_2"/>
    <property type="match status" value="1"/>
</dbReference>
<comment type="caution">
    <text evidence="7">The sequence shown here is derived from an EMBL/GenBank/DDBJ whole genome shotgun (WGS) entry which is preliminary data.</text>
</comment>
<dbReference type="InterPro" id="IPR050166">
    <property type="entry name" value="ABC_transporter_ATP-bind"/>
</dbReference>
<dbReference type="PROSITE" id="PS00211">
    <property type="entry name" value="ABC_TRANSPORTER_1"/>
    <property type="match status" value="1"/>
</dbReference>
<sequence length="314" mass="33331">MDHAAIIPGGGGERQAAADDRLLPHGPPPRPACCRAGARRGGTRIEGTALAAPPRRPSFFPHAHRLPPRVTLVALDGVGKRFASGTEALAGIDLRIGAGEFLAILGPSGCGKSTLLRLIAGLAEPSSGRITRQASRQVGFVFQEATLLPWSDAITNVRLPLRLAGIDRAEQEARAAAALDQVGLRGFERAYPRELSGGMRMRVSIARALVTRPSLLLMDEPFAALDELTRHRLNDDLLALWAGSGVTVVFVTHSVFESVYLASRILVMATRPGRVAAELAMEAPAPRPTGFRTSAEYAALCRATTEALEGAMAQ</sequence>
<dbReference type="SMART" id="SM00382">
    <property type="entry name" value="AAA"/>
    <property type="match status" value="1"/>
</dbReference>
<dbReference type="InterPro" id="IPR003593">
    <property type="entry name" value="AAA+_ATPase"/>
</dbReference>
<evidence type="ECO:0000256" key="2">
    <source>
        <dbReference type="ARBA" id="ARBA00022448"/>
    </source>
</evidence>
<evidence type="ECO:0000256" key="1">
    <source>
        <dbReference type="ARBA" id="ARBA00005417"/>
    </source>
</evidence>
<evidence type="ECO:0000313" key="7">
    <source>
        <dbReference type="EMBL" id="MBL6455582.1"/>
    </source>
</evidence>
<dbReference type="InterPro" id="IPR003439">
    <property type="entry name" value="ABC_transporter-like_ATP-bd"/>
</dbReference>
<name>A0ABS1V1K4_9PROT</name>
<evidence type="ECO:0000259" key="6">
    <source>
        <dbReference type="PROSITE" id="PS50893"/>
    </source>
</evidence>
<dbReference type="EMBL" id="JAEUXJ010000003">
    <property type="protein sequence ID" value="MBL6455582.1"/>
    <property type="molecule type" value="Genomic_DNA"/>
</dbReference>
<dbReference type="PANTHER" id="PTHR42788">
    <property type="entry name" value="TAURINE IMPORT ATP-BINDING PROTEIN-RELATED"/>
    <property type="match status" value="1"/>
</dbReference>
<protein>
    <submittedName>
        <fullName evidence="7">ABC transporter ATP-binding protein</fullName>
    </submittedName>
</protein>
<evidence type="ECO:0000313" key="8">
    <source>
        <dbReference type="Proteomes" id="UP000606490"/>
    </source>
</evidence>
<gene>
    <name evidence="7" type="ORF">JMJ55_09630</name>
</gene>
<comment type="similarity">
    <text evidence="1">Belongs to the ABC transporter superfamily.</text>
</comment>
<dbReference type="PANTHER" id="PTHR42788:SF19">
    <property type="entry name" value="ALIPHATIC SULFONATES IMPORT ATP-BINDING PROTEIN SSUB 2"/>
    <property type="match status" value="1"/>
</dbReference>
<keyword evidence="4 7" id="KW-0067">ATP-binding</keyword>
<dbReference type="SUPFAM" id="SSF52540">
    <property type="entry name" value="P-loop containing nucleoside triphosphate hydrolases"/>
    <property type="match status" value="1"/>
</dbReference>
<accession>A0ABS1V1K4</accession>
<dbReference type="GO" id="GO:0005524">
    <property type="term" value="F:ATP binding"/>
    <property type="evidence" value="ECO:0007669"/>
    <property type="project" value="UniProtKB-KW"/>
</dbReference>
<keyword evidence="8" id="KW-1185">Reference proteome</keyword>
<dbReference type="InterPro" id="IPR027417">
    <property type="entry name" value="P-loop_NTPase"/>
</dbReference>
<dbReference type="InterPro" id="IPR017871">
    <property type="entry name" value="ABC_transporter-like_CS"/>
</dbReference>
<proteinExistence type="inferred from homology"/>
<dbReference type="Gene3D" id="3.40.50.300">
    <property type="entry name" value="P-loop containing nucleotide triphosphate hydrolases"/>
    <property type="match status" value="1"/>
</dbReference>
<feature type="domain" description="ABC transporter" evidence="6">
    <location>
        <begin position="73"/>
        <end position="295"/>
    </location>
</feature>
<evidence type="ECO:0000256" key="5">
    <source>
        <dbReference type="SAM" id="MobiDB-lite"/>
    </source>
</evidence>
<organism evidence="7 8">
    <name type="scientific">Belnapia mucosa</name>
    <dbReference type="NCBI Taxonomy" id="2804532"/>
    <lineage>
        <taxon>Bacteria</taxon>
        <taxon>Pseudomonadati</taxon>
        <taxon>Pseudomonadota</taxon>
        <taxon>Alphaproteobacteria</taxon>
        <taxon>Acetobacterales</taxon>
        <taxon>Roseomonadaceae</taxon>
        <taxon>Belnapia</taxon>
    </lineage>
</organism>
<dbReference type="Proteomes" id="UP000606490">
    <property type="component" value="Unassembled WGS sequence"/>
</dbReference>